<gene>
    <name evidence="1" type="ORF">RhiirA1_119785</name>
</gene>
<proteinExistence type="predicted"/>
<dbReference type="AlphaFoldDB" id="A0A2N0S2H8"/>
<comment type="caution">
    <text evidence="1">The sequence shown here is derived from an EMBL/GenBank/DDBJ whole genome shotgun (WGS) entry which is preliminary data.</text>
</comment>
<dbReference type="EMBL" id="LLXH01000260">
    <property type="protein sequence ID" value="PKC69760.1"/>
    <property type="molecule type" value="Genomic_DNA"/>
</dbReference>
<sequence length="58" mass="6596">MGCKGYIVCWFICILYIRFDYAVFFNAASILLSYVTHLVIMIHKLIPISDIVIGKIGV</sequence>
<dbReference type="Proteomes" id="UP000232688">
    <property type="component" value="Unassembled WGS sequence"/>
</dbReference>
<evidence type="ECO:0000313" key="2">
    <source>
        <dbReference type="Proteomes" id="UP000232688"/>
    </source>
</evidence>
<name>A0A2N0S2H8_9GLOM</name>
<reference evidence="1 2" key="1">
    <citation type="submission" date="2017-10" db="EMBL/GenBank/DDBJ databases">
        <title>Extensive intraspecific genome diversity in a model arbuscular mycorrhizal fungus.</title>
        <authorList>
            <person name="Chen E.C.H."/>
            <person name="Morin E."/>
            <person name="Baudet D."/>
            <person name="Noel J."/>
            <person name="Ndikumana S."/>
            <person name="Charron P."/>
            <person name="St-Onge C."/>
            <person name="Giorgi J."/>
            <person name="Grigoriev I.V."/>
            <person name="Roux C."/>
            <person name="Martin F.M."/>
            <person name="Corradi N."/>
        </authorList>
    </citation>
    <scope>NUCLEOTIDE SEQUENCE [LARGE SCALE GENOMIC DNA]</scope>
    <source>
        <strain evidence="1 2">A1</strain>
    </source>
</reference>
<evidence type="ECO:0000313" key="1">
    <source>
        <dbReference type="EMBL" id="PKC69760.1"/>
    </source>
</evidence>
<dbReference type="VEuPathDB" id="FungiDB:RhiirA1_119785"/>
<organism evidence="1 2">
    <name type="scientific">Rhizophagus irregularis</name>
    <dbReference type="NCBI Taxonomy" id="588596"/>
    <lineage>
        <taxon>Eukaryota</taxon>
        <taxon>Fungi</taxon>
        <taxon>Fungi incertae sedis</taxon>
        <taxon>Mucoromycota</taxon>
        <taxon>Glomeromycotina</taxon>
        <taxon>Glomeromycetes</taxon>
        <taxon>Glomerales</taxon>
        <taxon>Glomeraceae</taxon>
        <taxon>Rhizophagus</taxon>
    </lineage>
</organism>
<protein>
    <submittedName>
        <fullName evidence="1">Uncharacterized protein</fullName>
    </submittedName>
</protein>
<reference evidence="1 2" key="2">
    <citation type="submission" date="2017-10" db="EMBL/GenBank/DDBJ databases">
        <title>Genome analyses suggest a sexual origin of heterokaryosis in a supposedly ancient asexual fungus.</title>
        <authorList>
            <person name="Corradi N."/>
            <person name="Sedzielewska K."/>
            <person name="Noel J."/>
            <person name="Charron P."/>
            <person name="Farinelli L."/>
            <person name="Marton T."/>
            <person name="Kruger M."/>
            <person name="Pelin A."/>
            <person name="Brachmann A."/>
            <person name="Corradi N."/>
        </authorList>
    </citation>
    <scope>NUCLEOTIDE SEQUENCE [LARGE SCALE GENOMIC DNA]</scope>
    <source>
        <strain evidence="1 2">A1</strain>
    </source>
</reference>
<accession>A0A2N0S2H8</accession>